<dbReference type="Proteomes" id="UP000219867">
    <property type="component" value="Segment"/>
</dbReference>
<evidence type="ECO:0000313" key="26">
    <source>
        <dbReference type="EMBL" id="AOO02444.1"/>
    </source>
</evidence>
<evidence type="ECO:0000313" key="59">
    <source>
        <dbReference type="EMBL" id="AOO09511.1"/>
    </source>
</evidence>
<dbReference type="Proteomes" id="UP000219918">
    <property type="component" value="Segment"/>
</dbReference>
<accession>A0A1D7RXZ6</accession>
<evidence type="ECO:0000313" key="20">
    <source>
        <dbReference type="EMBL" id="AOO01161.1"/>
    </source>
</evidence>
<dbReference type="Proteomes" id="UP000219893">
    <property type="component" value="Segment"/>
</dbReference>
<evidence type="ECO:0000313" key="58">
    <source>
        <dbReference type="EMBL" id="AOO09297.1"/>
    </source>
</evidence>
<dbReference type="EMBL" id="KX349275">
    <property type="protein sequence ID" value="AOO08009.1"/>
    <property type="molecule type" value="Genomic_DNA"/>
</dbReference>
<dbReference type="Proteomes" id="UP000220656">
    <property type="component" value="Segment"/>
</dbReference>
<dbReference type="EMBL" id="KX349259">
    <property type="protein sequence ID" value="AOO04584.1"/>
    <property type="molecule type" value="Genomic_DNA"/>
</dbReference>
<keyword evidence="44" id="KW-0347">Helicase</keyword>
<evidence type="ECO:0000313" key="45">
    <source>
        <dbReference type="EMBL" id="AOO06508.1"/>
    </source>
</evidence>
<dbReference type="EMBL" id="KX349227">
    <property type="protein sequence ID" value="AON97733.1"/>
    <property type="molecule type" value="Genomic_DNA"/>
</dbReference>
<dbReference type="Proteomes" id="UP000220960">
    <property type="component" value="Segment"/>
</dbReference>
<evidence type="ECO:0000313" key="23">
    <source>
        <dbReference type="EMBL" id="AOO01803.1"/>
    </source>
</evidence>
<evidence type="ECO:0000313" key="15">
    <source>
        <dbReference type="EMBL" id="AOO00092.1"/>
    </source>
</evidence>
<dbReference type="Proteomes" id="UP000220657">
    <property type="component" value="Segment"/>
</dbReference>
<dbReference type="Proteomes" id="UP000220036">
    <property type="component" value="Segment"/>
</dbReference>
<dbReference type="Proteomes" id="UP000220587">
    <property type="component" value="Segment"/>
</dbReference>
<evidence type="ECO:0000313" key="44">
    <source>
        <dbReference type="EMBL" id="AOO06294.1"/>
    </source>
</evidence>
<dbReference type="EMBL" id="KX349237">
    <property type="protein sequence ID" value="AON99877.1"/>
    <property type="molecule type" value="Genomic_DNA"/>
</dbReference>
<dbReference type="EMBL" id="KX349279">
    <property type="protein sequence ID" value="AOO08868.1"/>
    <property type="molecule type" value="Genomic_DNA"/>
</dbReference>
<dbReference type="EMBL" id="KX349231">
    <property type="protein sequence ID" value="AON98591.1"/>
    <property type="molecule type" value="Genomic_DNA"/>
</dbReference>
<dbReference type="EMBL" id="KX349266">
    <property type="protein sequence ID" value="AOO06081.1"/>
    <property type="molecule type" value="Genomic_DNA"/>
</dbReference>
<evidence type="ECO:0000313" key="39">
    <source>
        <dbReference type="EMBL" id="AOO05225.1"/>
    </source>
</evidence>
<dbReference type="EMBL" id="KX349249">
    <property type="protein sequence ID" value="AOO02444.1"/>
    <property type="molecule type" value="Genomic_DNA"/>
</dbReference>
<evidence type="ECO:0000313" key="40">
    <source>
        <dbReference type="EMBL" id="AOO05439.1"/>
    </source>
</evidence>
<dbReference type="EMBL" id="KX349234">
    <property type="protein sequence ID" value="AON99235.1"/>
    <property type="molecule type" value="Genomic_DNA"/>
</dbReference>
<dbReference type="Proteomes" id="UP000220231">
    <property type="component" value="Segment"/>
</dbReference>
<evidence type="ECO:0000313" key="37">
    <source>
        <dbReference type="EMBL" id="AOO04797.1"/>
    </source>
</evidence>
<dbReference type="EMBL" id="KX349253">
    <property type="protein sequence ID" value="AOO03300.1"/>
    <property type="molecule type" value="Genomic_DNA"/>
</dbReference>
<dbReference type="Proteomes" id="UP000219792">
    <property type="component" value="Segment"/>
</dbReference>
<dbReference type="Proteomes" id="UP000219740">
    <property type="component" value="Genome"/>
</dbReference>
<dbReference type="InterPro" id="IPR015086">
    <property type="entry name" value="Phage_T4_Gp59_C"/>
</dbReference>
<evidence type="ECO:0000313" key="33">
    <source>
        <dbReference type="EMBL" id="AOO03942.1"/>
    </source>
</evidence>
<dbReference type="HAMAP" id="MF_04156">
    <property type="entry name" value="HELIC_LOADER_T4"/>
    <property type="match status" value="1"/>
</dbReference>
<dbReference type="Proteomes" id="UP000219847">
    <property type="component" value="Segment"/>
</dbReference>
<dbReference type="EMBL" id="KX349241">
    <property type="protein sequence ID" value="AOO00733.1"/>
    <property type="molecule type" value="Genomic_DNA"/>
</dbReference>
<dbReference type="Proteomes" id="UP000220171">
    <property type="component" value="Segment"/>
</dbReference>
<dbReference type="EMBL" id="KX349243">
    <property type="protein sequence ID" value="AOO01161.1"/>
    <property type="molecule type" value="Genomic_DNA"/>
</dbReference>
<evidence type="ECO:0000313" key="54">
    <source>
        <dbReference type="EMBL" id="AOO08438.1"/>
    </source>
</evidence>
<dbReference type="Proteomes" id="UP000220822">
    <property type="component" value="Genome"/>
</dbReference>
<evidence type="ECO:0000313" key="13">
    <source>
        <dbReference type="EMBL" id="AON99664.1"/>
    </source>
</evidence>
<dbReference type="EMBL" id="KX349255">
    <property type="protein sequence ID" value="AOO03728.1"/>
    <property type="molecule type" value="Genomic_DNA"/>
</dbReference>
<dbReference type="EMBL" id="KX349226">
    <property type="protein sequence ID" value="AON97519.1"/>
    <property type="molecule type" value="Genomic_DNA"/>
</dbReference>
<evidence type="ECO:0000313" key="12">
    <source>
        <dbReference type="EMBL" id="AON99450.1"/>
    </source>
</evidence>
<evidence type="ECO:0000313" key="28">
    <source>
        <dbReference type="EMBL" id="AOO02872.1"/>
    </source>
</evidence>
<dbReference type="EMBL" id="KX349273">
    <property type="protein sequence ID" value="AOO07578.1"/>
    <property type="molecule type" value="Genomic_DNA"/>
</dbReference>
<evidence type="ECO:0000313" key="22">
    <source>
        <dbReference type="EMBL" id="AOO01589.1"/>
    </source>
</evidence>
<dbReference type="Proteomes" id="UP000219765">
    <property type="component" value="Segment"/>
</dbReference>
<dbReference type="InterPro" id="IPR008944">
    <property type="entry name" value="Phage_T4_Gp59"/>
</dbReference>
<dbReference type="EMBL" id="KX349270">
    <property type="protein sequence ID" value="AOO06936.1"/>
    <property type="molecule type" value="Genomic_DNA"/>
</dbReference>
<evidence type="ECO:0000313" key="9">
    <source>
        <dbReference type="EMBL" id="AON98807.1"/>
    </source>
</evidence>
<dbReference type="EMBL" id="KX349262">
    <property type="protein sequence ID" value="AOO05225.1"/>
    <property type="molecule type" value="Genomic_DNA"/>
</dbReference>
<dbReference type="EMBL" id="KX349246">
    <property type="protein sequence ID" value="AOO01803.1"/>
    <property type="molecule type" value="Genomic_DNA"/>
</dbReference>
<dbReference type="Proteomes" id="UP000220799">
    <property type="component" value="Segment"/>
</dbReference>
<evidence type="ECO:0000313" key="4">
    <source>
        <dbReference type="EMBL" id="AON97733.1"/>
    </source>
</evidence>
<dbReference type="EMBL" id="KX349235">
    <property type="protein sequence ID" value="AON99450.1"/>
    <property type="molecule type" value="Genomic_DNA"/>
</dbReference>
<evidence type="ECO:0000313" key="52">
    <source>
        <dbReference type="EMBL" id="AOO08009.1"/>
    </source>
</evidence>
<evidence type="ECO:0000313" key="42">
    <source>
        <dbReference type="EMBL" id="AOO05867.1"/>
    </source>
</evidence>
<feature type="domain" description="Bacteriophage T4 Gp59 helicase assembly protein C-terminal" evidence="2">
    <location>
        <begin position="92"/>
        <end position="187"/>
    </location>
</feature>
<evidence type="ECO:0000259" key="1">
    <source>
        <dbReference type="Pfam" id="PF08993"/>
    </source>
</evidence>
<dbReference type="EMBL" id="KX349247">
    <property type="protein sequence ID" value="AOO02017.1"/>
    <property type="molecule type" value="Genomic_DNA"/>
</dbReference>
<evidence type="ECO:0000313" key="31">
    <source>
        <dbReference type="EMBL" id="AOO03514.1"/>
    </source>
</evidence>
<dbReference type="EMBL" id="KX349236">
    <property type="protein sequence ID" value="AON99664.1"/>
    <property type="molecule type" value="Genomic_DNA"/>
</dbReference>
<dbReference type="Proteomes" id="UP000219810">
    <property type="component" value="Segment"/>
</dbReference>
<dbReference type="Proteomes" id="UP000219823">
    <property type="component" value="Segment"/>
</dbReference>
<evidence type="ECO:0000313" key="50">
    <source>
        <dbReference type="EMBL" id="AOO07578.1"/>
    </source>
</evidence>
<evidence type="ECO:0000313" key="48">
    <source>
        <dbReference type="EMBL" id="AOO07150.1"/>
    </source>
</evidence>
<dbReference type="EMBL" id="KX349263">
    <property type="protein sequence ID" value="AOO05439.1"/>
    <property type="molecule type" value="Genomic_DNA"/>
</dbReference>
<evidence type="ECO:0000313" key="63">
    <source>
        <dbReference type="Proteomes" id="UP000219765"/>
    </source>
</evidence>
<dbReference type="Proteomes" id="UP000220420">
    <property type="component" value="Segment"/>
</dbReference>
<dbReference type="Proteomes" id="UP000220874">
    <property type="component" value="Segment"/>
</dbReference>
<dbReference type="Proteomes" id="UP000219940">
    <property type="component" value="Segment"/>
</dbReference>
<dbReference type="EMBL" id="KX349267">
    <property type="protein sequence ID" value="AOO06294.1"/>
    <property type="molecule type" value="Genomic_DNA"/>
</dbReference>
<gene>
    <name evidence="3" type="ORF">Fa020709_001</name>
    <name evidence="4" type="ORF">Fa100709_001</name>
    <name evidence="5" type="ORF">Fa240709_001</name>
    <name evidence="6" type="ORF">LIS011010_001</name>
    <name evidence="7" type="ORF">LIS021013_001</name>
    <name evidence="8" type="ORF">LIS061010_001</name>
    <name evidence="9" type="ORF">LIS091010_001</name>
    <name evidence="10" type="ORF">LIS111010_001</name>
    <name evidence="11" type="ORF">LIS121010_001</name>
    <name evidence="12" type="ORF">LIS141013_001</name>
    <name evidence="13" type="ORF">NJ_05_1013_001</name>
    <name evidence="14" type="ORF">Np010709_001</name>
    <name evidence="15" type="ORF">Np011112_001</name>
    <name evidence="16" type="ORF">Np030709_001</name>
    <name evidence="17" type="ORF">Np031112_001</name>
    <name evidence="18" type="ORF">Np041112_001</name>
    <name evidence="19" type="ORF">Np060912_001</name>
    <name evidence="20" type="ORF">Np111112_001</name>
    <name evidence="21" type="ORF">Np120912_001</name>
    <name evidence="22" type="ORF">Np140912_001</name>
    <name evidence="23" type="ORF">Np150709_001</name>
    <name evidence="24" type="ORF">Np151112_001</name>
    <name evidence="25" type="ORF">Np191112_001</name>
    <name evidence="26" type="ORF">Np200912_001</name>
    <name evidence="27" type="ORF">Np231112_001</name>
    <name evidence="28" type="ORF">Np241112_001</name>
    <name evidence="29" type="ORF">Np311112_001</name>
    <name evidence="30" type="ORF">Np330912_001</name>
    <name evidence="31" type="ORF">Np361112_001</name>
    <name evidence="32" type="ORF">RW010709_001</name>
    <name evidence="33" type="ORF">RW020113_001</name>
    <name evidence="34" type="ORF">RW020709_001</name>
    <name evidence="35" type="ORF">RW030709_001</name>
    <name evidence="36" type="ORF">RW081112_001</name>
    <name evidence="37" type="ORF">RW110905_001</name>
    <name evidence="38" type="ORF">RW120113_001</name>
    <name evidence="39" type="ORF">RW120709_001</name>
    <name evidence="40" type="ORF">RW141112_001</name>
    <name evidence="41" type="ORF">RW160905_001</name>
    <name evidence="42" type="ORF">RW170113_001</name>
    <name evidence="43" type="ORF">RW260905_001</name>
    <name evidence="44" type="ORF">RW291112_001</name>
    <name evidence="45" type="ORF">RW300905_001</name>
    <name evidence="46" type="ORF">RW340905_001</name>
    <name evidence="47" type="ORF">RW401112_001</name>
    <name evidence="48" type="ORF">Sn250709_001</name>
    <name evidence="49" type="ORF">W1010709_001</name>
    <name evidence="50" type="ORF">W1010910_001</name>
    <name evidence="51" type="ORF">W1030709_001</name>
    <name evidence="52" type="ORF">W1080709_001</name>
    <name evidence="53" type="ORF">W1090709_001</name>
    <name evidence="54" type="ORF">W1120909_001</name>
    <name evidence="55" type="ORF">W1130709_001</name>
    <name evidence="56" type="ORF">W1160709_001</name>
    <name evidence="57" type="ORF">W2020709_001</name>
    <name evidence="58" type="ORF">W2130910_001</name>
    <name evidence="59" type="ORF">W2140910_001</name>
    <name evidence="60" type="ORF">W2320910_001</name>
    <name evidence="61" type="ORF">W2390910_001</name>
</gene>
<dbReference type="EMBL" id="KX349232">
    <property type="protein sequence ID" value="AON98807.1"/>
    <property type="molecule type" value="Genomic_DNA"/>
</dbReference>
<dbReference type="EMBL" id="KX349269">
    <property type="protein sequence ID" value="AOO06722.1"/>
    <property type="molecule type" value="Genomic_DNA"/>
</dbReference>
<evidence type="ECO:0000313" key="34">
    <source>
        <dbReference type="EMBL" id="AOO04156.1"/>
    </source>
</evidence>
<evidence type="ECO:0000313" key="49">
    <source>
        <dbReference type="EMBL" id="AOO07364.1"/>
    </source>
</evidence>
<dbReference type="Gene3D" id="1.10.220.50">
    <property type="entry name" value="Bacteriophage T4, Gp59, helicase assembly protein, C-terminal domain"/>
    <property type="match status" value="1"/>
</dbReference>
<dbReference type="EMBL" id="KX349265">
    <property type="protein sequence ID" value="AOO05867.1"/>
    <property type="molecule type" value="Genomic_DNA"/>
</dbReference>
<dbReference type="EMBL" id="KX349257">
    <property type="protein sequence ID" value="AOO04156.1"/>
    <property type="molecule type" value="Genomic_DNA"/>
</dbReference>
<evidence type="ECO:0000313" key="38">
    <source>
        <dbReference type="EMBL" id="AOO05011.1"/>
    </source>
</evidence>
<dbReference type="Proteomes" id="UP000220975">
    <property type="component" value="Segment"/>
</dbReference>
<sequence length="191" mass="23176">MYLALRMHFTKEHYDYQKYRGKVNASEQSFEQRRDRYFFKKLATKYDGSQILDYFVANFMQDPKGYIKSFSDGNYTKWKVSQESFCYKFRQDVDLLLTYFQSPYQDKFDKIFEVKEGIHPPLIKRYLSSEISLETLVVFESCLGYTEQFDKKLSDPIWKEVKNRVLKYKPFLYIDCQKYKEVILTVIRTKL</sequence>
<dbReference type="Proteomes" id="UP000220084">
    <property type="component" value="Segment"/>
</dbReference>
<evidence type="ECO:0000313" key="29">
    <source>
        <dbReference type="EMBL" id="AOO03086.1"/>
    </source>
</evidence>
<feature type="domain" description="Bacteriophage T4 Gp59 helicase assembly protein N-terminal" evidence="1">
    <location>
        <begin position="1"/>
        <end position="74"/>
    </location>
</feature>
<evidence type="ECO:0000313" key="25">
    <source>
        <dbReference type="EMBL" id="AOO02231.1"/>
    </source>
</evidence>
<evidence type="ECO:0000313" key="27">
    <source>
        <dbReference type="EMBL" id="AOO02658.1"/>
    </source>
</evidence>
<dbReference type="EMBL" id="KX349228">
    <property type="protein sequence ID" value="AON97947.1"/>
    <property type="molecule type" value="Genomic_DNA"/>
</dbReference>
<dbReference type="Proteomes" id="UP000220290">
    <property type="component" value="Segment"/>
</dbReference>
<evidence type="ECO:0000313" key="16">
    <source>
        <dbReference type="EMBL" id="AOO00306.1"/>
    </source>
</evidence>
<dbReference type="EMBL" id="KX349264">
    <property type="protein sequence ID" value="AOO05653.1"/>
    <property type="molecule type" value="Genomic_DNA"/>
</dbReference>
<evidence type="ECO:0000259" key="2">
    <source>
        <dbReference type="Pfam" id="PF08994"/>
    </source>
</evidence>
<dbReference type="Pfam" id="PF08993">
    <property type="entry name" value="T4_Gp59_N"/>
    <property type="match status" value="1"/>
</dbReference>
<dbReference type="EMBL" id="KX349268">
    <property type="protein sequence ID" value="AOO06508.1"/>
    <property type="molecule type" value="Genomic_DNA"/>
</dbReference>
<dbReference type="Proteomes" id="UP000220287">
    <property type="component" value="Segment"/>
</dbReference>
<evidence type="ECO:0000313" key="35">
    <source>
        <dbReference type="EMBL" id="AOO04370.1"/>
    </source>
</evidence>
<dbReference type="EMBL" id="KX349252">
    <property type="protein sequence ID" value="AOO03086.1"/>
    <property type="molecule type" value="Genomic_DNA"/>
</dbReference>
<dbReference type="EMBL" id="KX349250">
    <property type="protein sequence ID" value="AOO02658.1"/>
    <property type="molecule type" value="Genomic_DNA"/>
</dbReference>
<dbReference type="SUPFAM" id="SSF48493">
    <property type="entry name" value="gene 59 helicase assembly protein"/>
    <property type="match status" value="1"/>
</dbReference>
<dbReference type="Proteomes" id="UP000220495">
    <property type="component" value="Genome"/>
</dbReference>
<evidence type="ECO:0000313" key="57">
    <source>
        <dbReference type="EMBL" id="AOO09082.1"/>
    </source>
</evidence>
<dbReference type="Proteomes" id="UP000220510">
    <property type="component" value="Genome"/>
</dbReference>
<organism evidence="44 64">
    <name type="scientific">Synechococcus phage S-RIM2</name>
    <dbReference type="NCBI Taxonomy" id="687800"/>
    <lineage>
        <taxon>Viruses</taxon>
        <taxon>Duplodnaviria</taxon>
        <taxon>Heunggongvirae</taxon>
        <taxon>Uroviricota</taxon>
        <taxon>Caudoviricetes</taxon>
        <taxon>Pantevenvirales</taxon>
        <taxon>Kyanoviridae</taxon>
        <taxon>Nerrivikvirus</taxon>
        <taxon>Nerrivikvirus srim2</taxon>
    </lineage>
</organism>
<dbReference type="EMBL" id="KX349245">
    <property type="protein sequence ID" value="AOO01589.1"/>
    <property type="molecule type" value="Genomic_DNA"/>
</dbReference>
<dbReference type="Proteomes" id="UP000220878">
    <property type="component" value="Genome"/>
</dbReference>
<dbReference type="EMBL" id="KX349240">
    <property type="protein sequence ID" value="AOO00520.1"/>
    <property type="molecule type" value="Genomic_DNA"/>
</dbReference>
<dbReference type="Proteomes" id="UP000220738">
    <property type="component" value="Segment"/>
</dbReference>
<evidence type="ECO:0000313" key="41">
    <source>
        <dbReference type="EMBL" id="AOO05653.1"/>
    </source>
</evidence>
<evidence type="ECO:0000313" key="56">
    <source>
        <dbReference type="EMBL" id="AOO08868.1"/>
    </source>
</evidence>
<evidence type="ECO:0000313" key="10">
    <source>
        <dbReference type="EMBL" id="AON99021.1"/>
    </source>
</evidence>
<dbReference type="Proteomes" id="UP000220556">
    <property type="component" value="Segment"/>
</dbReference>
<evidence type="ECO:0000313" key="55">
    <source>
        <dbReference type="EMBL" id="AOO08653.1"/>
    </source>
</evidence>
<dbReference type="EMBL" id="KX349271">
    <property type="protein sequence ID" value="AOO07150.1"/>
    <property type="molecule type" value="Genomic_DNA"/>
</dbReference>
<evidence type="ECO:0000313" key="21">
    <source>
        <dbReference type="EMBL" id="AOO01375.1"/>
    </source>
</evidence>
<evidence type="ECO:0000313" key="47">
    <source>
        <dbReference type="EMBL" id="AOO06936.1"/>
    </source>
</evidence>
<evidence type="ECO:0000313" key="32">
    <source>
        <dbReference type="EMBL" id="AOO03728.1"/>
    </source>
</evidence>
<dbReference type="EMBL" id="KX349278">
    <property type="protein sequence ID" value="AOO08653.1"/>
    <property type="molecule type" value="Genomic_DNA"/>
</dbReference>
<name>A0A1D7RXZ6_9CAUD</name>
<dbReference type="Proteomes" id="UP000229411">
    <property type="component" value="Segment"/>
</dbReference>
<dbReference type="EMBL" id="KX349284">
    <property type="protein sequence ID" value="AOO09940.1"/>
    <property type="molecule type" value="Genomic_DNA"/>
</dbReference>
<dbReference type="EMBL" id="KX349248">
    <property type="protein sequence ID" value="AOO02231.1"/>
    <property type="molecule type" value="Genomic_DNA"/>
</dbReference>
<dbReference type="Proteomes" id="UP000219978">
    <property type="component" value="Segment"/>
</dbReference>
<dbReference type="EMBL" id="KX349254">
    <property type="protein sequence ID" value="AOO03514.1"/>
    <property type="molecule type" value="Genomic_DNA"/>
</dbReference>
<dbReference type="Proteomes" id="UP000220787">
    <property type="component" value="Segment"/>
</dbReference>
<dbReference type="Proteomes" id="UP000220729">
    <property type="component" value="Segment"/>
</dbReference>
<dbReference type="Proteomes" id="UP000220455">
    <property type="component" value="Segment"/>
</dbReference>
<dbReference type="EMBL" id="KX349239">
    <property type="protein sequence ID" value="AOO00306.1"/>
    <property type="molecule type" value="Genomic_DNA"/>
</dbReference>
<dbReference type="EMBL" id="KX349272">
    <property type="protein sequence ID" value="AOO07364.1"/>
    <property type="molecule type" value="Genomic_DNA"/>
</dbReference>
<dbReference type="Proteomes" id="UP000220999">
    <property type="component" value="Segment"/>
</dbReference>
<dbReference type="EMBL" id="KX349276">
    <property type="protein sequence ID" value="AOO08224.1"/>
    <property type="molecule type" value="Genomic_DNA"/>
</dbReference>
<dbReference type="Proteomes" id="UP000220274">
    <property type="component" value="Genome"/>
</dbReference>
<dbReference type="EMBL" id="KX349274">
    <property type="protein sequence ID" value="AOO07793.1"/>
    <property type="molecule type" value="Genomic_DNA"/>
</dbReference>
<dbReference type="Proteomes" id="UP000220968">
    <property type="component" value="Segment"/>
</dbReference>
<evidence type="ECO:0000313" key="60">
    <source>
        <dbReference type="EMBL" id="AOO09725.1"/>
    </source>
</evidence>
<evidence type="ECO:0000313" key="14">
    <source>
        <dbReference type="EMBL" id="AON99877.1"/>
    </source>
</evidence>
<evidence type="ECO:0000313" key="8">
    <source>
        <dbReference type="EMBL" id="AON98591.1"/>
    </source>
</evidence>
<evidence type="ECO:0000313" key="19">
    <source>
        <dbReference type="EMBL" id="AOO00947.1"/>
    </source>
</evidence>
<evidence type="ECO:0000313" key="17">
    <source>
        <dbReference type="EMBL" id="AOO00520.1"/>
    </source>
</evidence>
<dbReference type="Proteomes" id="UP000220101">
    <property type="component" value="Segment"/>
</dbReference>
<dbReference type="Proteomes" id="UP000220212">
    <property type="component" value="Segment"/>
</dbReference>
<evidence type="ECO:0000313" key="7">
    <source>
        <dbReference type="EMBL" id="AON98376.1"/>
    </source>
</evidence>
<dbReference type="Proteomes" id="UP000220477">
    <property type="component" value="Segment"/>
</dbReference>
<dbReference type="EMBL" id="KX349244">
    <property type="protein sequence ID" value="AOO01375.1"/>
    <property type="molecule type" value="Genomic_DNA"/>
</dbReference>
<dbReference type="Proteomes" id="UP000220280">
    <property type="component" value="Segment"/>
</dbReference>
<evidence type="ECO:0000313" key="3">
    <source>
        <dbReference type="EMBL" id="AON97519.1"/>
    </source>
</evidence>
<keyword evidence="44" id="KW-0378">Hydrolase</keyword>
<dbReference type="EMBL" id="KX349282">
    <property type="protein sequence ID" value="AOO09511.1"/>
    <property type="molecule type" value="Genomic_DNA"/>
</dbReference>
<dbReference type="EMBL" id="KX349242">
    <property type="protein sequence ID" value="AOO00947.1"/>
    <property type="molecule type" value="Genomic_DNA"/>
</dbReference>
<dbReference type="EMBL" id="KX349238">
    <property type="protein sequence ID" value="AOO00092.1"/>
    <property type="molecule type" value="Genomic_DNA"/>
</dbReference>
<reference evidence="62 63" key="1">
    <citation type="journal article" date="2016" name="Environ. Microbiol.">
        <title>Genomic diversification of marine cyanophages into stable ecotypes.</title>
        <authorList>
            <person name="Marston M.F."/>
            <person name="Martiny J.B."/>
        </authorList>
    </citation>
    <scope>NUCLEOTIDE SEQUENCE [LARGE SCALE GENOMIC DNA]</scope>
    <source>
        <strain evidence="3">Fa_02_0709</strain>
        <strain evidence="4">Fa_10_0709</strain>
        <strain evidence="5">Fa_24_0709</strain>
        <strain evidence="6">LIS_01_1010</strain>
        <strain evidence="7">LIS_02_1013</strain>
        <strain evidence="8">LIS_06_1010</strain>
        <strain evidence="9">LIS_09_1010</strain>
        <strain evidence="10">LIS_11_1010</strain>
        <strain evidence="11">LIS_12_1010</strain>
        <strain evidence="12">LIS_14_1013</strain>
        <strain evidence="13">NJ_05_1013</strain>
        <strain evidence="14">Np_01_0709</strain>
        <strain evidence="15">Np_01_1112</strain>
        <strain evidence="16">Np_03_0709</strain>
        <strain evidence="17">Np_03_1112</strain>
        <strain evidence="18">Np_04_1112</strain>
        <strain evidence="19">Np_06_0912</strain>
        <strain evidence="20">Np_11_1112</strain>
        <strain evidence="21">Np_12_0912</strain>
        <strain evidence="22">Np_14_0912</strain>
        <strain evidence="23">Np_15_0709</strain>
        <strain evidence="24">Np_15_1112</strain>
        <strain evidence="25">Np_19_1112</strain>
        <strain evidence="26">Np_20_0912</strain>
        <strain evidence="27">Np_23_1112</strain>
        <strain evidence="28">Np_24_1112</strain>
        <strain evidence="29">Np_31_1112</strain>
        <strain evidence="30">Np_33_0912</strain>
        <strain evidence="31">Np_36_1112</strain>
        <strain evidence="32">RW_01_0709</strain>
        <strain evidence="33">RW_02_0113</strain>
        <strain evidence="34">RW_02_0709</strain>
        <strain evidence="35">RW_03_0709</strain>
        <strain evidence="36">RW_08_1112</strain>
        <strain evidence="37">RW_11_0905</strain>
        <strain evidence="38">RW_12_0113</strain>
        <strain evidence="39">RW_12_0709</strain>
        <strain evidence="40">RW_14_1112</strain>
        <strain evidence="41">RW_16_0905</strain>
        <strain evidence="42">RW_17_0113</strain>
        <strain evidence="43">RW_26_0905</strain>
        <strain evidence="44">RW_29_1112</strain>
        <strain evidence="45">RW_30_0905</strain>
        <strain evidence="46">RW_34_0905</strain>
        <strain evidence="47">RW_40_1112</strain>
        <strain evidence="48">Sn_25_0709</strain>
        <strain evidence="49">W1_01_0709</strain>
        <strain evidence="50">W1_01_0910</strain>
        <strain evidence="51">W1_03_0709</strain>
        <strain evidence="52">W1_08_0709</strain>
        <strain evidence="53">W1_09_0709</strain>
        <strain evidence="54">W1_12_0909</strain>
        <strain evidence="55">W1_13_0709</strain>
        <strain evidence="56">W1_16_0709</strain>
        <strain evidence="57">W2_02_0709</strain>
        <strain evidence="58">W2_13_0910</strain>
        <strain evidence="59">W2_14_0910</strain>
        <strain evidence="60">W2_32_0910</strain>
        <strain evidence="61">W2_39_0910</strain>
    </source>
</reference>
<evidence type="ECO:0000313" key="6">
    <source>
        <dbReference type="EMBL" id="AON98161.1"/>
    </source>
</evidence>
<dbReference type="EMBL" id="KX349233">
    <property type="protein sequence ID" value="AON99021.1"/>
    <property type="molecule type" value="Genomic_DNA"/>
</dbReference>
<dbReference type="Proteomes" id="UP000220745">
    <property type="component" value="Segment"/>
</dbReference>
<dbReference type="Proteomes" id="UP000220431">
    <property type="component" value="Genome"/>
</dbReference>
<evidence type="ECO:0000313" key="11">
    <source>
        <dbReference type="EMBL" id="AON99235.1"/>
    </source>
</evidence>
<dbReference type="EMBL" id="KX349229">
    <property type="protein sequence ID" value="AON98161.1"/>
    <property type="molecule type" value="Genomic_DNA"/>
</dbReference>
<dbReference type="Proteomes" id="UP000220813">
    <property type="component" value="Segment"/>
</dbReference>
<dbReference type="Proteomes" id="UP000220257">
    <property type="component" value="Genome"/>
</dbReference>
<dbReference type="EMBL" id="KX349261">
    <property type="protein sequence ID" value="AOO05011.1"/>
    <property type="molecule type" value="Genomic_DNA"/>
</dbReference>
<dbReference type="InterPro" id="IPR023197">
    <property type="entry name" value="Phage_T4_Gp59_dom_sf"/>
</dbReference>
<evidence type="ECO:0000313" key="30">
    <source>
        <dbReference type="EMBL" id="AOO03300.1"/>
    </source>
</evidence>
<dbReference type="EMBL" id="KX349281">
    <property type="protein sequence ID" value="AOO09297.1"/>
    <property type="molecule type" value="Genomic_DNA"/>
</dbReference>
<dbReference type="Proteomes" id="UP000220062">
    <property type="component" value="Segment"/>
</dbReference>
<dbReference type="Proteomes" id="UP000220815">
    <property type="component" value="Genome"/>
</dbReference>
<dbReference type="EMBL" id="KX349280">
    <property type="protein sequence ID" value="AOO09082.1"/>
    <property type="molecule type" value="Genomic_DNA"/>
</dbReference>
<dbReference type="EMBL" id="KX349277">
    <property type="protein sequence ID" value="AOO08438.1"/>
    <property type="molecule type" value="Genomic_DNA"/>
</dbReference>
<dbReference type="Proteomes" id="UP000220899">
    <property type="component" value="Segment"/>
</dbReference>
<evidence type="ECO:0000313" key="51">
    <source>
        <dbReference type="EMBL" id="AOO07793.1"/>
    </source>
</evidence>
<dbReference type="EMBL" id="KX349283">
    <property type="protein sequence ID" value="AOO09725.1"/>
    <property type="molecule type" value="Genomic_DNA"/>
</dbReference>
<evidence type="ECO:0000313" key="43">
    <source>
        <dbReference type="EMBL" id="AOO06081.1"/>
    </source>
</evidence>
<evidence type="ECO:0000313" key="18">
    <source>
        <dbReference type="EMBL" id="AOO00733.1"/>
    </source>
</evidence>
<evidence type="ECO:0000313" key="24">
    <source>
        <dbReference type="EMBL" id="AOO02017.1"/>
    </source>
</evidence>
<dbReference type="Proteomes" id="UP000220326">
    <property type="component" value="Segment"/>
</dbReference>
<dbReference type="InterPro" id="IPR037082">
    <property type="entry name" value="Phage_T4_Gp59_C_sf"/>
</dbReference>
<dbReference type="Pfam" id="PF08994">
    <property type="entry name" value="T4_Gp59_C"/>
    <property type="match status" value="1"/>
</dbReference>
<dbReference type="Proteomes" id="UP000220457">
    <property type="component" value="Segment"/>
</dbReference>
<dbReference type="Proteomes" id="UP000220628">
    <property type="component" value="Segment"/>
</dbReference>
<dbReference type="Gene3D" id="1.10.8.60">
    <property type="match status" value="1"/>
</dbReference>
<evidence type="ECO:0000313" key="62">
    <source>
        <dbReference type="Proteomes" id="UP000219740"/>
    </source>
</evidence>
<evidence type="ECO:0000313" key="5">
    <source>
        <dbReference type="EMBL" id="AON97947.1"/>
    </source>
</evidence>
<protein>
    <submittedName>
        <fullName evidence="44">DNA helicase loader</fullName>
    </submittedName>
</protein>
<dbReference type="EMBL" id="KX349260">
    <property type="protein sequence ID" value="AOO04797.1"/>
    <property type="molecule type" value="Genomic_DNA"/>
</dbReference>
<dbReference type="InterPro" id="IPR015085">
    <property type="entry name" value="Phage_T4_Gp59_N"/>
</dbReference>
<proteinExistence type="inferred from homology"/>
<evidence type="ECO:0000313" key="64">
    <source>
        <dbReference type="Proteomes" id="UP000220787"/>
    </source>
</evidence>
<keyword evidence="44" id="KW-0547">Nucleotide-binding</keyword>
<dbReference type="Proteomes" id="UP000219987">
    <property type="component" value="Segment"/>
</dbReference>
<keyword evidence="44" id="KW-0067">ATP-binding</keyword>
<dbReference type="Proteomes" id="UP000220375">
    <property type="component" value="Segment"/>
</dbReference>
<evidence type="ECO:0000313" key="61">
    <source>
        <dbReference type="EMBL" id="AOO09940.1"/>
    </source>
</evidence>
<dbReference type="EMBL" id="KX349258">
    <property type="protein sequence ID" value="AOO04370.1"/>
    <property type="molecule type" value="Genomic_DNA"/>
</dbReference>
<dbReference type="EMBL" id="KX349230">
    <property type="protein sequence ID" value="AON98376.1"/>
    <property type="molecule type" value="Genomic_DNA"/>
</dbReference>
<dbReference type="Proteomes" id="UP000220437">
    <property type="component" value="Segment"/>
</dbReference>
<evidence type="ECO:0000313" key="36">
    <source>
        <dbReference type="EMBL" id="AOO04584.1"/>
    </source>
</evidence>
<evidence type="ECO:0000313" key="53">
    <source>
        <dbReference type="EMBL" id="AOO08224.1"/>
    </source>
</evidence>
<dbReference type="Proteomes" id="UP000220301">
    <property type="component" value="Segment"/>
</dbReference>
<evidence type="ECO:0000313" key="46">
    <source>
        <dbReference type="EMBL" id="AOO06722.1"/>
    </source>
</evidence>
<dbReference type="Proteomes" id="UP000219866">
    <property type="component" value="Segment"/>
</dbReference>
<dbReference type="Proteomes" id="UP000220862">
    <property type="component" value="Segment"/>
</dbReference>
<dbReference type="Proteomes" id="UP000219973">
    <property type="component" value="Segment"/>
</dbReference>
<dbReference type="EMBL" id="KX349256">
    <property type="protein sequence ID" value="AOO03942.1"/>
    <property type="molecule type" value="Genomic_DNA"/>
</dbReference>
<dbReference type="GO" id="GO:0004386">
    <property type="term" value="F:helicase activity"/>
    <property type="evidence" value="ECO:0007669"/>
    <property type="project" value="UniProtKB-KW"/>
</dbReference>
<dbReference type="EMBL" id="KX349251">
    <property type="protein sequence ID" value="AOO02872.1"/>
    <property type="molecule type" value="Genomic_DNA"/>
</dbReference>